<dbReference type="PANTHER" id="PTHR43249">
    <property type="entry name" value="UDP-N-ACETYL-2-AMINO-2-DEOXY-D-GLUCURONATE OXIDASE"/>
    <property type="match status" value="1"/>
</dbReference>
<sequence length="276" mass="31811">MEEYGKNFALIGNGYIGPRHVEAIKSIGGKLLMVADIDPKKRIENIPFYTDYKFFTADPRWSDIDTVVICTPNVLHIPIAKWCRRHGKRVICEKPPGTSAKDVSETFGLKDVFVVMQLRHHPIYKKMKEENPTPENIKVFVKVKRDKSYWNGWKGSELLSGGILANLGVHYFDALANIVGTNCVQVWKDNDLPNLVSGKLRFAGFHNDVEFHIEIADNDDGQDRYIDIDNKKYRFSNKDNLSMEDLHKEVYKNLPFEPEAKTLYRLMQLIDQIKHA</sequence>
<dbReference type="EMBL" id="MT143993">
    <property type="protein sequence ID" value="QJA45611.1"/>
    <property type="molecule type" value="Genomic_DNA"/>
</dbReference>
<dbReference type="Pfam" id="PF01408">
    <property type="entry name" value="GFO_IDH_MocA"/>
    <property type="match status" value="1"/>
</dbReference>
<dbReference type="InterPro" id="IPR052515">
    <property type="entry name" value="Gfo/Idh/MocA_Oxidoreductase"/>
</dbReference>
<proteinExistence type="predicted"/>
<gene>
    <name evidence="2" type="ORF">TM448A00260_0040</name>
</gene>
<dbReference type="SUPFAM" id="SSF51735">
    <property type="entry name" value="NAD(P)-binding Rossmann-fold domains"/>
    <property type="match status" value="1"/>
</dbReference>
<dbReference type="InterPro" id="IPR036291">
    <property type="entry name" value="NAD(P)-bd_dom_sf"/>
</dbReference>
<accession>A0A6H1ZDW4</accession>
<reference evidence="2" key="1">
    <citation type="submission" date="2020-03" db="EMBL/GenBank/DDBJ databases">
        <title>The deep terrestrial virosphere.</title>
        <authorList>
            <person name="Holmfeldt K."/>
            <person name="Nilsson E."/>
            <person name="Simone D."/>
            <person name="Lopez-Fernandez M."/>
            <person name="Wu X."/>
            <person name="de Brujin I."/>
            <person name="Lundin D."/>
            <person name="Andersson A."/>
            <person name="Bertilsson S."/>
            <person name="Dopson M."/>
        </authorList>
    </citation>
    <scope>NUCLEOTIDE SEQUENCE</scope>
    <source>
        <strain evidence="2">TM448A00260</strain>
    </source>
</reference>
<dbReference type="InterPro" id="IPR000683">
    <property type="entry name" value="Gfo/Idh/MocA-like_OxRdtase_N"/>
</dbReference>
<evidence type="ECO:0000259" key="1">
    <source>
        <dbReference type="Pfam" id="PF01408"/>
    </source>
</evidence>
<dbReference type="GO" id="GO:0000166">
    <property type="term" value="F:nucleotide binding"/>
    <property type="evidence" value="ECO:0007669"/>
    <property type="project" value="InterPro"/>
</dbReference>
<evidence type="ECO:0000313" key="2">
    <source>
        <dbReference type="EMBL" id="QJA45611.1"/>
    </source>
</evidence>
<dbReference type="PANTHER" id="PTHR43249:SF1">
    <property type="entry name" value="D-GLUCOSIDE 3-DEHYDROGENASE"/>
    <property type="match status" value="1"/>
</dbReference>
<protein>
    <submittedName>
        <fullName evidence="2">Putative oxidoreductase family protein</fullName>
    </submittedName>
</protein>
<dbReference type="Gene3D" id="3.40.50.720">
    <property type="entry name" value="NAD(P)-binding Rossmann-like Domain"/>
    <property type="match status" value="1"/>
</dbReference>
<feature type="domain" description="Gfo/Idh/MocA-like oxidoreductase N-terminal" evidence="1">
    <location>
        <begin position="7"/>
        <end position="105"/>
    </location>
</feature>
<organism evidence="2">
    <name type="scientific">viral metagenome</name>
    <dbReference type="NCBI Taxonomy" id="1070528"/>
    <lineage>
        <taxon>unclassified sequences</taxon>
        <taxon>metagenomes</taxon>
        <taxon>organismal metagenomes</taxon>
    </lineage>
</organism>
<name>A0A6H1ZDW4_9ZZZZ</name>
<dbReference type="AlphaFoldDB" id="A0A6H1ZDW4"/>
<dbReference type="Gene3D" id="3.30.360.10">
    <property type="entry name" value="Dihydrodipicolinate Reductase, domain 2"/>
    <property type="match status" value="1"/>
</dbReference>